<reference evidence="9 10" key="1">
    <citation type="submission" date="2018-10" db="EMBL/GenBank/DDBJ databases">
        <title>Genomic Encyclopedia of Archaeal and Bacterial Type Strains, Phase II (KMG-II): from individual species to whole genera.</title>
        <authorList>
            <person name="Goeker M."/>
        </authorList>
    </citation>
    <scope>NUCLEOTIDE SEQUENCE [LARGE SCALE GENOMIC DNA]</scope>
    <source>
        <strain evidence="9 10">DSM 25217</strain>
    </source>
</reference>
<protein>
    <recommendedName>
        <fullName evidence="7">Endoribonuclease YbeY</fullName>
        <ecNumber evidence="7">3.1.-.-</ecNumber>
    </recommendedName>
</protein>
<dbReference type="HAMAP" id="MF_00009">
    <property type="entry name" value="Endoribonucl_YbeY"/>
    <property type="match status" value="1"/>
</dbReference>
<dbReference type="GO" id="GO:0006364">
    <property type="term" value="P:rRNA processing"/>
    <property type="evidence" value="ECO:0007669"/>
    <property type="project" value="UniProtKB-UniRule"/>
</dbReference>
<dbReference type="InParanoid" id="A0A3M0C1T8"/>
<comment type="cofactor">
    <cofactor evidence="7">
        <name>Zn(2+)</name>
        <dbReference type="ChEBI" id="CHEBI:29105"/>
    </cofactor>
    <text evidence="7">Binds 1 zinc ion.</text>
</comment>
<feature type="binding site" evidence="7">
    <location>
        <position position="173"/>
    </location>
    <ligand>
        <name>Zn(2+)</name>
        <dbReference type="ChEBI" id="CHEBI:29105"/>
        <note>catalytic</note>
    </ligand>
</feature>
<keyword evidence="2 7" id="KW-0540">Nuclease</keyword>
<keyword evidence="3 7" id="KW-0479">Metal-binding</keyword>
<name>A0A3M0C1T8_9PROT</name>
<dbReference type="PROSITE" id="PS01306">
    <property type="entry name" value="UPF0054"/>
    <property type="match status" value="1"/>
</dbReference>
<proteinExistence type="inferred from homology"/>
<organism evidence="9 10">
    <name type="scientific">Eilatimonas milleporae</name>
    <dbReference type="NCBI Taxonomy" id="911205"/>
    <lineage>
        <taxon>Bacteria</taxon>
        <taxon>Pseudomonadati</taxon>
        <taxon>Pseudomonadota</taxon>
        <taxon>Alphaproteobacteria</taxon>
        <taxon>Kordiimonadales</taxon>
        <taxon>Kordiimonadaceae</taxon>
        <taxon>Eilatimonas</taxon>
    </lineage>
</organism>
<evidence type="ECO:0000256" key="8">
    <source>
        <dbReference type="SAM" id="MobiDB-lite"/>
    </source>
</evidence>
<feature type="binding site" evidence="7">
    <location>
        <position position="179"/>
    </location>
    <ligand>
        <name>Zn(2+)</name>
        <dbReference type="ChEBI" id="CHEBI:29105"/>
        <note>catalytic</note>
    </ligand>
</feature>
<dbReference type="Pfam" id="PF02130">
    <property type="entry name" value="YbeY"/>
    <property type="match status" value="1"/>
</dbReference>
<keyword evidence="10" id="KW-1185">Reference proteome</keyword>
<dbReference type="Gene3D" id="3.40.390.30">
    <property type="entry name" value="Metalloproteases ('zincins'), catalytic domain"/>
    <property type="match status" value="1"/>
</dbReference>
<dbReference type="GO" id="GO:0004222">
    <property type="term" value="F:metalloendopeptidase activity"/>
    <property type="evidence" value="ECO:0007669"/>
    <property type="project" value="InterPro"/>
</dbReference>
<dbReference type="Proteomes" id="UP000271227">
    <property type="component" value="Unassembled WGS sequence"/>
</dbReference>
<evidence type="ECO:0000256" key="7">
    <source>
        <dbReference type="HAMAP-Rule" id="MF_00009"/>
    </source>
</evidence>
<dbReference type="SUPFAM" id="SSF55486">
    <property type="entry name" value="Metalloproteases ('zincins'), catalytic domain"/>
    <property type="match status" value="1"/>
</dbReference>
<dbReference type="InterPro" id="IPR002036">
    <property type="entry name" value="YbeY"/>
</dbReference>
<comment type="function">
    <text evidence="7">Single strand-specific metallo-endoribonuclease involved in late-stage 70S ribosome quality control and in maturation of the 3' terminus of the 16S rRNA.</text>
</comment>
<accession>A0A3M0C1T8</accession>
<dbReference type="PANTHER" id="PTHR46986:SF1">
    <property type="entry name" value="ENDORIBONUCLEASE YBEY, CHLOROPLASTIC"/>
    <property type="match status" value="1"/>
</dbReference>
<gene>
    <name evidence="7" type="primary">ybeY</name>
    <name evidence="9" type="ORF">BXY39_3197</name>
</gene>
<evidence type="ECO:0000256" key="1">
    <source>
        <dbReference type="ARBA" id="ARBA00010875"/>
    </source>
</evidence>
<dbReference type="EC" id="3.1.-.-" evidence="7"/>
<comment type="similarity">
    <text evidence="1 7">Belongs to the endoribonuclease YbeY family.</text>
</comment>
<dbReference type="NCBIfam" id="TIGR00043">
    <property type="entry name" value="rRNA maturation RNase YbeY"/>
    <property type="match status" value="1"/>
</dbReference>
<keyword evidence="7" id="KW-0690">Ribosome biogenesis</keyword>
<dbReference type="EMBL" id="REFR01000014">
    <property type="protein sequence ID" value="RMB02845.1"/>
    <property type="molecule type" value="Genomic_DNA"/>
</dbReference>
<keyword evidence="6 7" id="KW-0862">Zinc</keyword>
<keyword evidence="4 7" id="KW-0255">Endonuclease</keyword>
<sequence length="211" mass="21762">MSGNSASCRPEVSHPAAVTTKTDGSGGDAGPAVDITLADASWSELVPSYHMKVTAAVLAALVAAPEVSSEGVSGGISGEMPALEVSVRLTDDAEVRVLNRTYRGKDKATNILSFPSCAADDLPVAVDHAAKGGPPVLMGDLVLASGVLAREAEAMGKTPEDHLGHLVVHGVLHLLGYDHMDDVEAERMEALEVRVLGTLGIGNPYEGSRMA</sequence>
<dbReference type="InterPro" id="IPR023091">
    <property type="entry name" value="MetalPrtase_cat_dom_sf_prd"/>
</dbReference>
<keyword evidence="5 7" id="KW-0378">Hydrolase</keyword>
<evidence type="ECO:0000256" key="5">
    <source>
        <dbReference type="ARBA" id="ARBA00022801"/>
    </source>
</evidence>
<dbReference type="RefSeq" id="WP_211332289.1">
    <property type="nucleotide sequence ID" value="NZ_REFR01000014.1"/>
</dbReference>
<dbReference type="GO" id="GO:0005737">
    <property type="term" value="C:cytoplasm"/>
    <property type="evidence" value="ECO:0007669"/>
    <property type="project" value="UniProtKB-SubCell"/>
</dbReference>
<evidence type="ECO:0000256" key="6">
    <source>
        <dbReference type="ARBA" id="ARBA00022833"/>
    </source>
</evidence>
<dbReference type="GO" id="GO:0008270">
    <property type="term" value="F:zinc ion binding"/>
    <property type="evidence" value="ECO:0007669"/>
    <property type="project" value="UniProtKB-UniRule"/>
</dbReference>
<comment type="subcellular location">
    <subcellularLocation>
        <location evidence="7">Cytoplasm</location>
    </subcellularLocation>
</comment>
<keyword evidence="7" id="KW-0963">Cytoplasm</keyword>
<evidence type="ECO:0000313" key="9">
    <source>
        <dbReference type="EMBL" id="RMB02845.1"/>
    </source>
</evidence>
<evidence type="ECO:0000256" key="4">
    <source>
        <dbReference type="ARBA" id="ARBA00022759"/>
    </source>
</evidence>
<dbReference type="PANTHER" id="PTHR46986">
    <property type="entry name" value="ENDORIBONUCLEASE YBEY, CHLOROPLASTIC"/>
    <property type="match status" value="1"/>
</dbReference>
<feature type="binding site" evidence="7">
    <location>
        <position position="169"/>
    </location>
    <ligand>
        <name>Zn(2+)</name>
        <dbReference type="ChEBI" id="CHEBI:29105"/>
        <note>catalytic</note>
    </ligand>
</feature>
<evidence type="ECO:0000256" key="3">
    <source>
        <dbReference type="ARBA" id="ARBA00022723"/>
    </source>
</evidence>
<evidence type="ECO:0000256" key="2">
    <source>
        <dbReference type="ARBA" id="ARBA00022722"/>
    </source>
</evidence>
<feature type="region of interest" description="Disordered" evidence="8">
    <location>
        <begin position="1"/>
        <end position="29"/>
    </location>
</feature>
<evidence type="ECO:0000313" key="10">
    <source>
        <dbReference type="Proteomes" id="UP000271227"/>
    </source>
</evidence>
<dbReference type="InterPro" id="IPR020549">
    <property type="entry name" value="YbeY_CS"/>
</dbReference>
<comment type="caution">
    <text evidence="9">The sequence shown here is derived from an EMBL/GenBank/DDBJ whole genome shotgun (WGS) entry which is preliminary data.</text>
</comment>
<keyword evidence="7" id="KW-0698">rRNA processing</keyword>
<dbReference type="FunCoup" id="A0A3M0C1T8">
    <property type="interactions" value="254"/>
</dbReference>
<dbReference type="GO" id="GO:0004521">
    <property type="term" value="F:RNA endonuclease activity"/>
    <property type="evidence" value="ECO:0007669"/>
    <property type="project" value="UniProtKB-UniRule"/>
</dbReference>
<dbReference type="AlphaFoldDB" id="A0A3M0C1T8"/>